<gene>
    <name evidence="1" type="ORF">PtrM4_107640</name>
</gene>
<dbReference type="AlphaFoldDB" id="A0A834RW01"/>
<dbReference type="KEGG" id="ptrr:90956736"/>
<reference evidence="1" key="1">
    <citation type="journal article" date="2018" name="BMC Genomics">
        <title>Comparative genomics of the wheat fungal pathogen Pyrenophora tritici-repentis reveals chromosomal variations and genome plasticity.</title>
        <authorList>
            <person name="Moolhuijzen P."/>
            <person name="See P.T."/>
            <person name="Hane J.K."/>
            <person name="Shi G."/>
            <person name="Liu Z."/>
            <person name="Oliver R.P."/>
            <person name="Moffat C.S."/>
        </authorList>
    </citation>
    <scope>NUCLEOTIDE SEQUENCE [LARGE SCALE GENOMIC DNA]</scope>
    <source>
        <strain evidence="1">M4</strain>
    </source>
</reference>
<accession>A0A834RW01</accession>
<dbReference type="EMBL" id="NQIK02000005">
    <property type="protein sequence ID" value="KAF7570762.1"/>
    <property type="molecule type" value="Genomic_DNA"/>
</dbReference>
<dbReference type="Proteomes" id="UP000245464">
    <property type="component" value="Chromosome 5"/>
</dbReference>
<dbReference type="RefSeq" id="XP_065962215.1">
    <property type="nucleotide sequence ID" value="XM_066107766.1"/>
</dbReference>
<dbReference type="GeneID" id="90956736"/>
<evidence type="ECO:0000313" key="1">
    <source>
        <dbReference type="EMBL" id="KAF7570762.1"/>
    </source>
</evidence>
<comment type="caution">
    <text evidence="1">The sequence shown here is derived from an EMBL/GenBank/DDBJ whole genome shotgun (WGS) entry which is preliminary data.</text>
</comment>
<organism evidence="1 2">
    <name type="scientific">Pyrenophora tritici-repentis</name>
    <dbReference type="NCBI Taxonomy" id="45151"/>
    <lineage>
        <taxon>Eukaryota</taxon>
        <taxon>Fungi</taxon>
        <taxon>Dikarya</taxon>
        <taxon>Ascomycota</taxon>
        <taxon>Pezizomycotina</taxon>
        <taxon>Dothideomycetes</taxon>
        <taxon>Pleosporomycetidae</taxon>
        <taxon>Pleosporales</taxon>
        <taxon>Pleosporineae</taxon>
        <taxon>Pleosporaceae</taxon>
        <taxon>Pyrenophora</taxon>
    </lineage>
</organism>
<sequence>MINSTRTITTLAARTINTKYTGQQELSNRGQCLD</sequence>
<evidence type="ECO:0000313" key="2">
    <source>
        <dbReference type="Proteomes" id="UP000245464"/>
    </source>
</evidence>
<protein>
    <submittedName>
        <fullName evidence="1">Uncharacterized protein</fullName>
    </submittedName>
</protein>
<proteinExistence type="predicted"/>
<name>A0A834RW01_9PLEO</name>